<organism evidence="4 5">
    <name type="scientific">Rhizobium anhuiense</name>
    <dbReference type="NCBI Taxonomy" id="1184720"/>
    <lineage>
        <taxon>Bacteria</taxon>
        <taxon>Pseudomonadati</taxon>
        <taxon>Pseudomonadota</taxon>
        <taxon>Alphaproteobacteria</taxon>
        <taxon>Hyphomicrobiales</taxon>
        <taxon>Rhizobiaceae</taxon>
        <taxon>Rhizobium/Agrobacterium group</taxon>
        <taxon>Rhizobium</taxon>
    </lineage>
</organism>
<dbReference type="InterPro" id="IPR013762">
    <property type="entry name" value="Integrase-like_cat_sf"/>
</dbReference>
<evidence type="ECO:0000259" key="3">
    <source>
        <dbReference type="PROSITE" id="PS51898"/>
    </source>
</evidence>
<dbReference type="RefSeq" id="WP_127431214.1">
    <property type="nucleotide sequence ID" value="NZ_BMFI01000012.1"/>
</dbReference>
<name>A0A432NG80_9HYPH</name>
<dbReference type="Gene3D" id="1.10.443.10">
    <property type="entry name" value="Intergrase catalytic core"/>
    <property type="match status" value="1"/>
</dbReference>
<accession>A0A432NG80</accession>
<dbReference type="InterPro" id="IPR002104">
    <property type="entry name" value="Integrase_catalytic"/>
</dbReference>
<dbReference type="Pfam" id="PF00589">
    <property type="entry name" value="Phage_integrase"/>
    <property type="match status" value="1"/>
</dbReference>
<evidence type="ECO:0000256" key="2">
    <source>
        <dbReference type="ARBA" id="ARBA00023172"/>
    </source>
</evidence>
<feature type="domain" description="Tyr recombinase" evidence="3">
    <location>
        <begin position="154"/>
        <end position="325"/>
    </location>
</feature>
<evidence type="ECO:0000313" key="5">
    <source>
        <dbReference type="Proteomes" id="UP000273611"/>
    </source>
</evidence>
<dbReference type="GO" id="GO:0003677">
    <property type="term" value="F:DNA binding"/>
    <property type="evidence" value="ECO:0007669"/>
    <property type="project" value="InterPro"/>
</dbReference>
<keyword evidence="1" id="KW-0229">DNA integration</keyword>
<dbReference type="PANTHER" id="PTHR30349">
    <property type="entry name" value="PHAGE INTEGRASE-RELATED"/>
    <property type="match status" value="1"/>
</dbReference>
<dbReference type="GO" id="GO:0015074">
    <property type="term" value="P:DNA integration"/>
    <property type="evidence" value="ECO:0007669"/>
    <property type="project" value="UniProtKB-KW"/>
</dbReference>
<keyword evidence="2" id="KW-0233">DNA recombination</keyword>
<dbReference type="PANTHER" id="PTHR30349:SF64">
    <property type="entry name" value="PROPHAGE INTEGRASE INTD-RELATED"/>
    <property type="match status" value="1"/>
</dbReference>
<dbReference type="SUPFAM" id="SSF56349">
    <property type="entry name" value="DNA breaking-rejoining enzymes"/>
    <property type="match status" value="1"/>
</dbReference>
<proteinExistence type="predicted"/>
<dbReference type="InterPro" id="IPR050090">
    <property type="entry name" value="Tyrosine_recombinase_XerCD"/>
</dbReference>
<gene>
    <name evidence="4" type="ORF">EEQ99_24290</name>
</gene>
<dbReference type="CDD" id="cd00796">
    <property type="entry name" value="INT_Rci_Hp1_C"/>
    <property type="match status" value="1"/>
</dbReference>
<sequence>MPVKPRGASWQAAVSHKGTRLRKDFPTKLEAEIWEAETKAALLSGKEVVVKTAEPVMTLQHLFDLVAETRWRGTKGEKTALINGQHVVNILGPQRDVKTLCYEDSLTIKKTVTGWKRADATINRKLAAFSTMVKEAYKLGKIDKLFDIGLIKERNTRVRYYEDKELDQMLAWCDEMLEDELRDYIIVSLDTGFRQGEVLKITKRDAELEDLWTFDTKAGDKRDVPLTARAREVLLRRAKPLNDPDAKLFTQKPAWYREHWKSMQSDLGMTDDNNYVPHVLRHTFVTNMLLHTDIRTVQELAGHKRIETTMRYAKTSAERKRLAIKRMSDYQGAEIGA</sequence>
<evidence type="ECO:0000313" key="4">
    <source>
        <dbReference type="EMBL" id="RUL98594.1"/>
    </source>
</evidence>
<dbReference type="Proteomes" id="UP000273611">
    <property type="component" value="Unassembled WGS sequence"/>
</dbReference>
<protein>
    <submittedName>
        <fullName evidence="4">Site-specific integrase</fullName>
    </submittedName>
</protein>
<reference evidence="4 5" key="1">
    <citation type="journal article" date="2015" name="Int. J. Syst. Evol. Microbiol.">
        <title>Rhizobium anhuiense sp. nov., isolated from effective nodules of Vicia faba and Pisum sativum.</title>
        <authorList>
            <person name="Zhang Y.J."/>
            <person name="Zheng W.T."/>
            <person name="Everall I."/>
            <person name="Young J.P."/>
            <person name="Zhang X.X."/>
            <person name="Tian C.F."/>
            <person name="Sui X.H."/>
            <person name="Wang E.T."/>
            <person name="Chen W.X."/>
        </authorList>
    </citation>
    <scope>NUCLEOTIDE SEQUENCE [LARGE SCALE GENOMIC DNA]</scope>
    <source>
        <strain evidence="4 5">CCBAU 23252</strain>
    </source>
</reference>
<dbReference type="InterPro" id="IPR011010">
    <property type="entry name" value="DNA_brk_join_enz"/>
</dbReference>
<comment type="caution">
    <text evidence="4">The sequence shown here is derived from an EMBL/GenBank/DDBJ whole genome shotgun (WGS) entry which is preliminary data.</text>
</comment>
<dbReference type="PROSITE" id="PS51898">
    <property type="entry name" value="TYR_RECOMBINASE"/>
    <property type="match status" value="1"/>
</dbReference>
<evidence type="ECO:0000256" key="1">
    <source>
        <dbReference type="ARBA" id="ARBA00022908"/>
    </source>
</evidence>
<dbReference type="AlphaFoldDB" id="A0A432NG80"/>
<dbReference type="GO" id="GO:0006310">
    <property type="term" value="P:DNA recombination"/>
    <property type="evidence" value="ECO:0007669"/>
    <property type="project" value="UniProtKB-KW"/>
</dbReference>
<dbReference type="EMBL" id="RIBW01000013">
    <property type="protein sequence ID" value="RUL98594.1"/>
    <property type="molecule type" value="Genomic_DNA"/>
</dbReference>